<feature type="region of interest" description="Disordered" evidence="6">
    <location>
        <begin position="158"/>
        <end position="194"/>
    </location>
</feature>
<feature type="domain" description="Rhodopsin" evidence="8">
    <location>
        <begin position="38"/>
        <end position="136"/>
    </location>
</feature>
<proteinExistence type="inferred from homology"/>
<sequence>MLQIATTWDQPNYWVPGGVMLTMLGFLFAVVFECQNPFWDSALWYAFGIFDIVSDIYSITVVMMVSKDLNLRTDSKIKLLVILGSKFLPVACAIARLPFIHAAYTSENYTIALYRLSMPTQIQLHLSVVSLSLGRIFRFLAALDVGYLASSIEPTTAKGSRSRSQTARYGTYGKASKNQISQLSQKRSISDHESSKGLVLGREWNRLDGDIPLESQQSNTQISAQWTPKSADAATIGEREIRVTKTIEVTRT</sequence>
<evidence type="ECO:0000259" key="8">
    <source>
        <dbReference type="Pfam" id="PF20684"/>
    </source>
</evidence>
<dbReference type="EMBL" id="JAVRRJ010000005">
    <property type="protein sequence ID" value="KAK5084758.1"/>
    <property type="molecule type" value="Genomic_DNA"/>
</dbReference>
<dbReference type="Pfam" id="PF20684">
    <property type="entry name" value="Fung_rhodopsin"/>
    <property type="match status" value="1"/>
</dbReference>
<keyword evidence="2 7" id="KW-0812">Transmembrane</keyword>
<evidence type="ECO:0000256" key="6">
    <source>
        <dbReference type="SAM" id="MobiDB-lite"/>
    </source>
</evidence>
<dbReference type="PANTHER" id="PTHR33048:SF157">
    <property type="entry name" value="INTEGRAL MEMBRANE PROTEIN"/>
    <property type="match status" value="1"/>
</dbReference>
<evidence type="ECO:0000313" key="9">
    <source>
        <dbReference type="EMBL" id="KAK5084758.1"/>
    </source>
</evidence>
<accession>A0AAN7SZW8</accession>
<reference evidence="9 10" key="1">
    <citation type="submission" date="2023-08" db="EMBL/GenBank/DDBJ databases">
        <title>Black Yeasts Isolated from many extreme environments.</title>
        <authorList>
            <person name="Coleine C."/>
            <person name="Stajich J.E."/>
            <person name="Selbmann L."/>
        </authorList>
    </citation>
    <scope>NUCLEOTIDE SEQUENCE [LARGE SCALE GENOMIC DNA]</scope>
    <source>
        <strain evidence="9 10">CCFEE 5910</strain>
    </source>
</reference>
<feature type="compositionally biased region" description="Polar residues" evidence="6">
    <location>
        <begin position="158"/>
        <end position="168"/>
    </location>
</feature>
<feature type="transmembrane region" description="Helical" evidence="7">
    <location>
        <begin position="12"/>
        <end position="32"/>
    </location>
</feature>
<feature type="compositionally biased region" description="Polar residues" evidence="6">
    <location>
        <begin position="176"/>
        <end position="187"/>
    </location>
</feature>
<evidence type="ECO:0000256" key="7">
    <source>
        <dbReference type="SAM" id="Phobius"/>
    </source>
</evidence>
<keyword evidence="3 7" id="KW-1133">Transmembrane helix</keyword>
<protein>
    <recommendedName>
        <fullName evidence="8">Rhodopsin domain-containing protein</fullName>
    </recommendedName>
</protein>
<keyword evidence="4 7" id="KW-0472">Membrane</keyword>
<feature type="transmembrane region" description="Helical" evidence="7">
    <location>
        <begin position="44"/>
        <end position="65"/>
    </location>
</feature>
<comment type="caution">
    <text evidence="9">The sequence shown here is derived from an EMBL/GenBank/DDBJ whole genome shotgun (WGS) entry which is preliminary data.</text>
</comment>
<organism evidence="9 10">
    <name type="scientific">Lithohypha guttulata</name>
    <dbReference type="NCBI Taxonomy" id="1690604"/>
    <lineage>
        <taxon>Eukaryota</taxon>
        <taxon>Fungi</taxon>
        <taxon>Dikarya</taxon>
        <taxon>Ascomycota</taxon>
        <taxon>Pezizomycotina</taxon>
        <taxon>Eurotiomycetes</taxon>
        <taxon>Chaetothyriomycetidae</taxon>
        <taxon>Chaetothyriales</taxon>
        <taxon>Trichomeriaceae</taxon>
        <taxon>Lithohypha</taxon>
    </lineage>
</organism>
<dbReference type="GO" id="GO:0016020">
    <property type="term" value="C:membrane"/>
    <property type="evidence" value="ECO:0007669"/>
    <property type="project" value="UniProtKB-SubCell"/>
</dbReference>
<feature type="transmembrane region" description="Helical" evidence="7">
    <location>
        <begin position="77"/>
        <end position="99"/>
    </location>
</feature>
<evidence type="ECO:0000256" key="1">
    <source>
        <dbReference type="ARBA" id="ARBA00004141"/>
    </source>
</evidence>
<evidence type="ECO:0000256" key="4">
    <source>
        <dbReference type="ARBA" id="ARBA00023136"/>
    </source>
</evidence>
<comment type="subcellular location">
    <subcellularLocation>
        <location evidence="1">Membrane</location>
        <topology evidence="1">Multi-pass membrane protein</topology>
    </subcellularLocation>
</comment>
<evidence type="ECO:0000256" key="3">
    <source>
        <dbReference type="ARBA" id="ARBA00022989"/>
    </source>
</evidence>
<dbReference type="Proteomes" id="UP001309876">
    <property type="component" value="Unassembled WGS sequence"/>
</dbReference>
<evidence type="ECO:0000256" key="5">
    <source>
        <dbReference type="ARBA" id="ARBA00038359"/>
    </source>
</evidence>
<comment type="similarity">
    <text evidence="5">Belongs to the SAT4 family.</text>
</comment>
<dbReference type="InterPro" id="IPR052337">
    <property type="entry name" value="SAT4-like"/>
</dbReference>
<evidence type="ECO:0000313" key="10">
    <source>
        <dbReference type="Proteomes" id="UP001309876"/>
    </source>
</evidence>
<dbReference type="InterPro" id="IPR049326">
    <property type="entry name" value="Rhodopsin_dom_fungi"/>
</dbReference>
<evidence type="ECO:0000256" key="2">
    <source>
        <dbReference type="ARBA" id="ARBA00022692"/>
    </source>
</evidence>
<dbReference type="PANTHER" id="PTHR33048">
    <property type="entry name" value="PTH11-LIKE INTEGRAL MEMBRANE PROTEIN (AFU_ORTHOLOGUE AFUA_5G11245)"/>
    <property type="match status" value="1"/>
</dbReference>
<dbReference type="AlphaFoldDB" id="A0AAN7SZW8"/>
<name>A0AAN7SZW8_9EURO</name>
<gene>
    <name evidence="9" type="ORF">LTR05_005836</name>
</gene>
<keyword evidence="10" id="KW-1185">Reference proteome</keyword>